<dbReference type="AlphaFoldDB" id="A0AAW5KEP4"/>
<comment type="caution">
    <text evidence="1">The sequence shown here is derived from an EMBL/GenBank/DDBJ whole genome shotgun (WGS) entry which is preliminary data.</text>
</comment>
<protein>
    <submittedName>
        <fullName evidence="1">Uncharacterized protein</fullName>
    </submittedName>
</protein>
<dbReference type="EMBL" id="JANGAB010000010">
    <property type="protein sequence ID" value="MCQ4950487.1"/>
    <property type="molecule type" value="Genomic_DNA"/>
</dbReference>
<dbReference type="RefSeq" id="WP_256136704.1">
    <property type="nucleotide sequence ID" value="NZ_JANGAB010000010.1"/>
</dbReference>
<proteinExistence type="predicted"/>
<sequence>MSRAFKPLCPGGGRYAGAHDSVPVGLQSPPCRASVPLPITEAALDADTLKTAKMNFDCVKTKMELPGSVGPSESHPPASAGECDSLYSTRKVSPQAEVILPTARLLADQATSTP</sequence>
<name>A0AAW5KEP4_9FIRM</name>
<dbReference type="Proteomes" id="UP001205063">
    <property type="component" value="Unassembled WGS sequence"/>
</dbReference>
<evidence type="ECO:0000313" key="2">
    <source>
        <dbReference type="Proteomes" id="UP001205063"/>
    </source>
</evidence>
<gene>
    <name evidence="1" type="ORF">NE646_12555</name>
</gene>
<evidence type="ECO:0000313" key="1">
    <source>
        <dbReference type="EMBL" id="MCQ4950487.1"/>
    </source>
</evidence>
<accession>A0AAW5KEP4</accession>
<organism evidence="1 2">
    <name type="scientific">Bittarella massiliensis</name>
    <name type="common">ex Durand et al. 2017</name>
    <dbReference type="NCBI Taxonomy" id="1720313"/>
    <lineage>
        <taxon>Bacteria</taxon>
        <taxon>Bacillati</taxon>
        <taxon>Bacillota</taxon>
        <taxon>Clostridia</taxon>
        <taxon>Eubacteriales</taxon>
        <taxon>Oscillospiraceae</taxon>
        <taxon>Bittarella (ex Durand et al. 2017)</taxon>
    </lineage>
</organism>
<reference evidence="1" key="1">
    <citation type="submission" date="2022-06" db="EMBL/GenBank/DDBJ databases">
        <title>Isolation of gut microbiota from human fecal samples.</title>
        <authorList>
            <person name="Pamer E.G."/>
            <person name="Barat B."/>
            <person name="Waligurski E."/>
            <person name="Medina S."/>
            <person name="Paddock L."/>
            <person name="Mostad J."/>
        </authorList>
    </citation>
    <scope>NUCLEOTIDE SEQUENCE</scope>
    <source>
        <strain evidence="1">DFI.7.96</strain>
    </source>
</reference>